<organism evidence="3 4">
    <name type="scientific">Fusarium duplospermum</name>
    <dbReference type="NCBI Taxonomy" id="1325734"/>
    <lineage>
        <taxon>Eukaryota</taxon>
        <taxon>Fungi</taxon>
        <taxon>Dikarya</taxon>
        <taxon>Ascomycota</taxon>
        <taxon>Pezizomycotina</taxon>
        <taxon>Sordariomycetes</taxon>
        <taxon>Hypocreomycetidae</taxon>
        <taxon>Hypocreales</taxon>
        <taxon>Nectriaceae</taxon>
        <taxon>Fusarium</taxon>
        <taxon>Fusarium solani species complex</taxon>
    </lineage>
</organism>
<dbReference type="AlphaFoldDB" id="A0A428P5V3"/>
<dbReference type="PANTHER" id="PTHR43355:SF2">
    <property type="entry name" value="FLAVIN REDUCTASE (NADPH)"/>
    <property type="match status" value="1"/>
</dbReference>
<reference evidence="3 4" key="1">
    <citation type="submission" date="2017-06" db="EMBL/GenBank/DDBJ databases">
        <title>Comparative genomic analysis of Ambrosia Fusariam Clade fungi.</title>
        <authorList>
            <person name="Stajich J.E."/>
            <person name="Carrillo J."/>
            <person name="Kijimoto T."/>
            <person name="Eskalen A."/>
            <person name="O'Donnell K."/>
            <person name="Kasson M."/>
        </authorList>
    </citation>
    <scope>NUCLEOTIDE SEQUENCE [LARGE SCALE GENOMIC DNA]</scope>
    <source>
        <strain evidence="3 4">NRRL62584</strain>
    </source>
</reference>
<evidence type="ECO:0000256" key="1">
    <source>
        <dbReference type="ARBA" id="ARBA00038376"/>
    </source>
</evidence>
<dbReference type="Pfam" id="PF13460">
    <property type="entry name" value="NAD_binding_10"/>
    <property type="match status" value="1"/>
</dbReference>
<dbReference type="GO" id="GO:0004074">
    <property type="term" value="F:biliverdin reductase [NAD(P)H] activity"/>
    <property type="evidence" value="ECO:0007669"/>
    <property type="project" value="TreeGrafter"/>
</dbReference>
<dbReference type="Gene3D" id="3.40.50.720">
    <property type="entry name" value="NAD(P)-binding Rossmann-like Domain"/>
    <property type="match status" value="1"/>
</dbReference>
<feature type="domain" description="NAD(P)-binding" evidence="2">
    <location>
        <begin position="7"/>
        <end position="214"/>
    </location>
</feature>
<name>A0A428P5V3_9HYPO</name>
<dbReference type="OrthoDB" id="419598at2759"/>
<dbReference type="SUPFAM" id="SSF51735">
    <property type="entry name" value="NAD(P)-binding Rossmann-fold domains"/>
    <property type="match status" value="1"/>
</dbReference>
<dbReference type="Proteomes" id="UP000288168">
    <property type="component" value="Unassembled WGS sequence"/>
</dbReference>
<dbReference type="InterPro" id="IPR051606">
    <property type="entry name" value="Polyketide_Oxido-like"/>
</dbReference>
<dbReference type="EMBL" id="NKCI01000197">
    <property type="protein sequence ID" value="RSL48413.1"/>
    <property type="molecule type" value="Genomic_DNA"/>
</dbReference>
<dbReference type="STRING" id="1325734.A0A428P5V3"/>
<dbReference type="InterPro" id="IPR016040">
    <property type="entry name" value="NAD(P)-bd_dom"/>
</dbReference>
<gene>
    <name evidence="3" type="ORF">CEP54_012951</name>
</gene>
<dbReference type="InterPro" id="IPR036291">
    <property type="entry name" value="NAD(P)-bd_dom_sf"/>
</dbReference>
<evidence type="ECO:0000313" key="4">
    <source>
        <dbReference type="Proteomes" id="UP000288168"/>
    </source>
</evidence>
<evidence type="ECO:0000259" key="2">
    <source>
        <dbReference type="Pfam" id="PF13460"/>
    </source>
</evidence>
<sequence length="229" mass="24308">MHFLLLGATGRTGKHVVSELLSQGHTAVALVRTAGSLTPRPGLTIVTGSPLSKPDIQKALSAASSLTPSAAIVTLNTVRKSDSPFAPQLSPPRFLADSCANICEVLENSGIYRIVVMSTAGVGDSWANLPWLSKAFMGWTNIKYALEDHGLVDKEIRSTKMDWTLVRAVKLEFDNPKRGTDTKKDVQTLGSDGAGIGMADSVSVTSAARFLVKVAVEGLFSKSAVVIRD</sequence>
<dbReference type="PANTHER" id="PTHR43355">
    <property type="entry name" value="FLAVIN REDUCTASE (NADPH)"/>
    <property type="match status" value="1"/>
</dbReference>
<dbReference type="GO" id="GO:0042602">
    <property type="term" value="F:riboflavin reductase (NADPH) activity"/>
    <property type="evidence" value="ECO:0007669"/>
    <property type="project" value="TreeGrafter"/>
</dbReference>
<proteinExistence type="inferred from homology"/>
<comment type="similarity">
    <text evidence="1">Belongs to the avfA family.</text>
</comment>
<protein>
    <recommendedName>
        <fullName evidence="2">NAD(P)-binding domain-containing protein</fullName>
    </recommendedName>
</protein>
<keyword evidence="4" id="KW-1185">Reference proteome</keyword>
<comment type="caution">
    <text evidence="3">The sequence shown here is derived from an EMBL/GenBank/DDBJ whole genome shotgun (WGS) entry which is preliminary data.</text>
</comment>
<evidence type="ECO:0000313" key="3">
    <source>
        <dbReference type="EMBL" id="RSL48413.1"/>
    </source>
</evidence>
<accession>A0A428P5V3</accession>